<organism evidence="3 4">
    <name type="scientific">Sporosarcina pasteurii</name>
    <name type="common">Bacillus pasteurii</name>
    <dbReference type="NCBI Taxonomy" id="1474"/>
    <lineage>
        <taxon>Bacteria</taxon>
        <taxon>Bacillati</taxon>
        <taxon>Bacillota</taxon>
        <taxon>Bacilli</taxon>
        <taxon>Bacillales</taxon>
        <taxon>Caryophanaceae</taxon>
        <taxon>Sporosarcina</taxon>
    </lineage>
</organism>
<dbReference type="Proteomes" id="UP000254519">
    <property type="component" value="Unassembled WGS sequence"/>
</dbReference>
<dbReference type="EMBL" id="UGYZ01000002">
    <property type="protein sequence ID" value="SUJ10071.1"/>
    <property type="molecule type" value="Genomic_DNA"/>
</dbReference>
<feature type="domain" description="Staygreen protein" evidence="2">
    <location>
        <begin position="3"/>
        <end position="149"/>
    </location>
</feature>
<dbReference type="PANTHER" id="PTHR31750">
    <property type="entry name" value="PROTEIN STAY-GREEN 1, CHLOROPLASTIC-RELATED"/>
    <property type="match status" value="1"/>
</dbReference>
<keyword evidence="1" id="KW-0809">Transit peptide</keyword>
<dbReference type="OrthoDB" id="1684395at2"/>
<proteinExistence type="predicted"/>
<evidence type="ECO:0000259" key="2">
    <source>
        <dbReference type="Pfam" id="PF12638"/>
    </source>
</evidence>
<accession>A0A380BZN4</accession>
<sequence>MRKFNPDRLAVEYRNGVTATEPIIPRKHTLTHSDFTGELFLTIGTQVAWDKVNSDLRDEVIGEWKMCGNFLYYNVYLYIDNKEHDLNAAISRNEIFRRELPLALTAIRYGDRFLFDLYPKLDDVIIIVNFMSIYPQICKRESWGTFSNYSL</sequence>
<name>A0A380BZN4_SPOPA</name>
<dbReference type="PANTHER" id="PTHR31750:SF4">
    <property type="entry name" value="LP06106P"/>
    <property type="match status" value="1"/>
</dbReference>
<dbReference type="InterPro" id="IPR024438">
    <property type="entry name" value="Staygreen"/>
</dbReference>
<protein>
    <submittedName>
        <fullName evidence="3">Staygreen protein</fullName>
    </submittedName>
</protein>
<dbReference type="Pfam" id="PF12638">
    <property type="entry name" value="Staygreen"/>
    <property type="match status" value="1"/>
</dbReference>
<evidence type="ECO:0000313" key="4">
    <source>
        <dbReference type="Proteomes" id="UP000254519"/>
    </source>
</evidence>
<reference evidence="3 4" key="1">
    <citation type="submission" date="2018-06" db="EMBL/GenBank/DDBJ databases">
        <authorList>
            <consortium name="Pathogen Informatics"/>
            <person name="Doyle S."/>
        </authorList>
    </citation>
    <scope>NUCLEOTIDE SEQUENCE [LARGE SCALE GENOMIC DNA]</scope>
    <source>
        <strain evidence="4">ATCC 11859 / DSM 33 / NCIB 8841 / NCTC 4822</strain>
    </source>
</reference>
<dbReference type="RefSeq" id="WP_115361707.1">
    <property type="nucleotide sequence ID" value="NZ_CP038012.1"/>
</dbReference>
<evidence type="ECO:0000256" key="1">
    <source>
        <dbReference type="ARBA" id="ARBA00022946"/>
    </source>
</evidence>
<dbReference type="AlphaFoldDB" id="A0A380BZN4"/>
<keyword evidence="4" id="KW-1185">Reference proteome</keyword>
<gene>
    <name evidence="3" type="ORF">NCTC4822_01944</name>
</gene>
<evidence type="ECO:0000313" key="3">
    <source>
        <dbReference type="EMBL" id="SUJ10071.1"/>
    </source>
</evidence>